<dbReference type="InterPro" id="IPR036156">
    <property type="entry name" value="Beta-gal/glucu_dom_sf"/>
</dbReference>
<dbReference type="InterPro" id="IPR051913">
    <property type="entry name" value="GH2_Domain-Containing"/>
</dbReference>
<comment type="similarity">
    <text evidence="1">Belongs to the glycosyl hydrolase 2 family.</text>
</comment>
<dbReference type="InterPro" id="IPR032311">
    <property type="entry name" value="DUF4982"/>
</dbReference>
<gene>
    <name evidence="9" type="ORF">J2T22_001535</name>
</gene>
<evidence type="ECO:0000313" key="10">
    <source>
        <dbReference type="Proteomes" id="UP001226389"/>
    </source>
</evidence>
<dbReference type="Pfam" id="PF16355">
    <property type="entry name" value="DUF4982"/>
    <property type="match status" value="1"/>
</dbReference>
<evidence type="ECO:0000259" key="7">
    <source>
        <dbReference type="Pfam" id="PF18565"/>
    </source>
</evidence>
<protein>
    <recommendedName>
        <fullName evidence="11">Glycosyl hydrolase family 2</fullName>
    </recommendedName>
</protein>
<feature type="domain" description="DUF4982" evidence="6">
    <location>
        <begin position="635"/>
        <end position="693"/>
    </location>
</feature>
<dbReference type="InterPro" id="IPR017853">
    <property type="entry name" value="GH"/>
</dbReference>
<evidence type="ECO:0008006" key="11">
    <source>
        <dbReference type="Google" id="ProtNLM"/>
    </source>
</evidence>
<reference evidence="9 10" key="1">
    <citation type="submission" date="2023-07" db="EMBL/GenBank/DDBJ databases">
        <title>Sorghum-associated microbial communities from plants grown in Nebraska, USA.</title>
        <authorList>
            <person name="Schachtman D."/>
        </authorList>
    </citation>
    <scope>NUCLEOTIDE SEQUENCE [LARGE SCALE GENOMIC DNA]</scope>
    <source>
        <strain evidence="9 10">DS994</strain>
    </source>
</reference>
<dbReference type="InterPro" id="IPR006102">
    <property type="entry name" value="Ig-like_GH2"/>
</dbReference>
<dbReference type="PANTHER" id="PTHR42732">
    <property type="entry name" value="BETA-GALACTOSIDASE"/>
    <property type="match status" value="1"/>
</dbReference>
<feature type="domain" description="Beta-mannosidase-like galactose-binding" evidence="8">
    <location>
        <begin position="54"/>
        <end position="124"/>
    </location>
</feature>
<name>A0ABT9UFD6_9MICC</name>
<evidence type="ECO:0000256" key="1">
    <source>
        <dbReference type="ARBA" id="ARBA00007401"/>
    </source>
</evidence>
<evidence type="ECO:0000259" key="4">
    <source>
        <dbReference type="Pfam" id="PF00703"/>
    </source>
</evidence>
<feature type="domain" description="Glycoside hydrolase family 2" evidence="7">
    <location>
        <begin position="707"/>
        <end position="809"/>
    </location>
</feature>
<dbReference type="SUPFAM" id="SSF51445">
    <property type="entry name" value="(Trans)glycosidases"/>
    <property type="match status" value="1"/>
</dbReference>
<feature type="domain" description="Glycoside hydrolase family 2 immunoglobulin-like beta-sandwich" evidence="4">
    <location>
        <begin position="163"/>
        <end position="260"/>
    </location>
</feature>
<dbReference type="InterPro" id="IPR054593">
    <property type="entry name" value="Beta-mannosidase-like_N2"/>
</dbReference>
<evidence type="ECO:0000256" key="3">
    <source>
        <dbReference type="ARBA" id="ARBA00023295"/>
    </source>
</evidence>
<dbReference type="InterPro" id="IPR013783">
    <property type="entry name" value="Ig-like_fold"/>
</dbReference>
<dbReference type="SUPFAM" id="SSF49785">
    <property type="entry name" value="Galactose-binding domain-like"/>
    <property type="match status" value="1"/>
</dbReference>
<keyword evidence="3" id="KW-0326">Glycosidase</keyword>
<dbReference type="PANTHER" id="PTHR42732:SF1">
    <property type="entry name" value="BETA-MANNOSIDASE"/>
    <property type="match status" value="1"/>
</dbReference>
<evidence type="ECO:0000313" key="9">
    <source>
        <dbReference type="EMBL" id="MDQ0118357.1"/>
    </source>
</evidence>
<dbReference type="InterPro" id="IPR040605">
    <property type="entry name" value="Glyco_hydro2_dom5"/>
</dbReference>
<dbReference type="RefSeq" id="WP_307489318.1">
    <property type="nucleotide sequence ID" value="NZ_JAUSSY010000005.1"/>
</dbReference>
<comment type="caution">
    <text evidence="9">The sequence shown here is derived from an EMBL/GenBank/DDBJ whole genome shotgun (WGS) entry which is preliminary data.</text>
</comment>
<evidence type="ECO:0000259" key="8">
    <source>
        <dbReference type="Pfam" id="PF22666"/>
    </source>
</evidence>
<organism evidence="9 10">
    <name type="scientific">Pseudarthrobacter defluvii</name>
    <dbReference type="NCBI Taxonomy" id="410837"/>
    <lineage>
        <taxon>Bacteria</taxon>
        <taxon>Bacillati</taxon>
        <taxon>Actinomycetota</taxon>
        <taxon>Actinomycetes</taxon>
        <taxon>Micrococcales</taxon>
        <taxon>Micrococcaceae</taxon>
        <taxon>Pseudarthrobacter</taxon>
    </lineage>
</organism>
<dbReference type="Pfam" id="PF00703">
    <property type="entry name" value="Glyco_hydro_2"/>
    <property type="match status" value="1"/>
</dbReference>
<evidence type="ECO:0000259" key="6">
    <source>
        <dbReference type="Pfam" id="PF16355"/>
    </source>
</evidence>
<sequence>MKRTPFNTDWLVSGIAGSAKPTAVTLPHDAMLYEKRDPATANGYHTGFYPGGVYRYSKTFVAPEAWRGQHVVIEFEGVYMRSEVYLNGVLIGGRPSGYAEFRVVLDDHLKYGEDNLLEVVANNPSGPNSRWYSGSGIYRPVSLLIGPLLHIDPTGLQLRTISLEGTNATVHARATVTNDDIKARTSTLRVTLTGPDGKEISATSQEVVTPPGTNSVHAVEFTIDGAHLWSPEHPHLYSVYAELADKNDGLDTVEDTFGIRLVTVNAHQGLQINGATTKLRGGCIHHDNGIIGAHTLEAAEERRIRILRDAGYNAIRSAHNALSRATLRACDKLGMLVMDELGDEWWRPKSRDGFSRHFLEWWQRDLDALIAKDYSHPSVIMYSIGNEIGEISTDQGKALGYDIAAHARSADPDRFITNGVNVFLSFIAPKDDPKVESEKVENKEKAGNPEKTIAMLNFLMGAFEKLTPLLLRLPQAENRTREAQFALDVAGYNYGHDRWVRDTKRYPDRVIVGTETTPSTTATLWRLINAMPNVIGEFVWTAWDYVGEAGIATQQYDSPRKLFQPYPALLAGAPIIDITGYRQPWSYYNEIVWGRTRGPFLSVRPLNHAGQKRTKNNWRPTDTVHSWSWSGYEGVKAEVEVYADAHRVDLHLNDKLIASRKVREKKQYRTVFSMPYAPGKLTATAYDKSGNVVGSETLASAGPETVLRATAERSEATADGADLVFIDVELTDNTGVLKPLDDRPVTVNVEGEGTLLGFGSANPATAEQLSSPTHSTYQGRAQAIIRTTTRPGEITFTASADGLTQATVKITTSDNSGKSARGLRGILQA</sequence>
<dbReference type="EMBL" id="JAUSSY010000005">
    <property type="protein sequence ID" value="MDQ0118357.1"/>
    <property type="molecule type" value="Genomic_DNA"/>
</dbReference>
<feature type="domain" description="Glycoside hydrolase family 2 catalytic" evidence="5">
    <location>
        <begin position="268"/>
        <end position="417"/>
    </location>
</feature>
<dbReference type="Gene3D" id="2.60.120.260">
    <property type="entry name" value="Galactose-binding domain-like"/>
    <property type="match status" value="1"/>
</dbReference>
<evidence type="ECO:0000256" key="2">
    <source>
        <dbReference type="ARBA" id="ARBA00022801"/>
    </source>
</evidence>
<proteinExistence type="inferred from homology"/>
<dbReference type="Pfam" id="PF02836">
    <property type="entry name" value="Glyco_hydro_2_C"/>
    <property type="match status" value="1"/>
</dbReference>
<dbReference type="Gene3D" id="3.20.20.80">
    <property type="entry name" value="Glycosidases"/>
    <property type="match status" value="1"/>
</dbReference>
<dbReference type="Pfam" id="PF18565">
    <property type="entry name" value="Glyco_hydro2_C5"/>
    <property type="match status" value="1"/>
</dbReference>
<dbReference type="Proteomes" id="UP001226389">
    <property type="component" value="Unassembled WGS sequence"/>
</dbReference>
<dbReference type="InterPro" id="IPR008979">
    <property type="entry name" value="Galactose-bd-like_sf"/>
</dbReference>
<keyword evidence="2" id="KW-0378">Hydrolase</keyword>
<evidence type="ECO:0000259" key="5">
    <source>
        <dbReference type="Pfam" id="PF02836"/>
    </source>
</evidence>
<keyword evidence="10" id="KW-1185">Reference proteome</keyword>
<dbReference type="InterPro" id="IPR006103">
    <property type="entry name" value="Glyco_hydro_2_cat"/>
</dbReference>
<accession>A0ABT9UFD6</accession>
<dbReference type="Gene3D" id="2.60.40.10">
    <property type="entry name" value="Immunoglobulins"/>
    <property type="match status" value="3"/>
</dbReference>
<dbReference type="SUPFAM" id="SSF49303">
    <property type="entry name" value="beta-Galactosidase/glucuronidase domain"/>
    <property type="match status" value="1"/>
</dbReference>
<dbReference type="Pfam" id="PF22666">
    <property type="entry name" value="Glyco_hydro_2_N2"/>
    <property type="match status" value="1"/>
</dbReference>